<accession>A0ABT3HCG4</accession>
<keyword evidence="3" id="KW-1185">Reference proteome</keyword>
<dbReference type="Gene3D" id="2.60.40.10">
    <property type="entry name" value="Immunoglobulins"/>
    <property type="match status" value="1"/>
</dbReference>
<evidence type="ECO:0000259" key="1">
    <source>
        <dbReference type="PROSITE" id="PS50853"/>
    </source>
</evidence>
<dbReference type="InterPro" id="IPR003961">
    <property type="entry name" value="FN3_dom"/>
</dbReference>
<name>A0ABT3HCG4_9HYPH</name>
<comment type="caution">
    <text evidence="2">The sequence shown here is derived from an EMBL/GenBank/DDBJ whole genome shotgun (WGS) entry which is preliminary data.</text>
</comment>
<organism evidence="2 3">
    <name type="scientific">Rhodobium gokarnense</name>
    <dbReference type="NCBI Taxonomy" id="364296"/>
    <lineage>
        <taxon>Bacteria</taxon>
        <taxon>Pseudomonadati</taxon>
        <taxon>Pseudomonadota</taxon>
        <taxon>Alphaproteobacteria</taxon>
        <taxon>Hyphomicrobiales</taxon>
        <taxon>Rhodobiaceae</taxon>
        <taxon>Rhodobium</taxon>
    </lineage>
</organism>
<dbReference type="PROSITE" id="PS50853">
    <property type="entry name" value="FN3"/>
    <property type="match status" value="1"/>
</dbReference>
<dbReference type="Proteomes" id="UP001209755">
    <property type="component" value="Unassembled WGS sequence"/>
</dbReference>
<reference evidence="3" key="1">
    <citation type="submission" date="2023-07" db="EMBL/GenBank/DDBJ databases">
        <title>Genome sequencing of Purple Non-Sulfur Bacteria from various extreme environments.</title>
        <authorList>
            <person name="Mayer M."/>
        </authorList>
    </citation>
    <scope>NUCLEOTIDE SEQUENCE [LARGE SCALE GENOMIC DNA]</scope>
    <source>
        <strain evidence="3">DSM 17935</strain>
    </source>
</reference>
<dbReference type="SUPFAM" id="SSF49265">
    <property type="entry name" value="Fibronectin type III"/>
    <property type="match status" value="1"/>
</dbReference>
<protein>
    <recommendedName>
        <fullName evidence="1">Fibronectin type-III domain-containing protein</fullName>
    </recommendedName>
</protein>
<feature type="domain" description="Fibronectin type-III" evidence="1">
    <location>
        <begin position="3"/>
        <end position="100"/>
    </location>
</feature>
<gene>
    <name evidence="2" type="ORF">M2319_002433</name>
</gene>
<dbReference type="InterPro" id="IPR013783">
    <property type="entry name" value="Ig-like_fold"/>
</dbReference>
<sequence>MAEKTELDATAKPPVLSKVTLTLEWTAPVDPEFPVKTYFVSVRDDQGNLTNYPVPSGQMTYTLDVPLDKNDPSYARIGVTYVIGSSALSEMSVAFNVEPTT</sequence>
<proteinExistence type="predicted"/>
<evidence type="ECO:0000313" key="3">
    <source>
        <dbReference type="Proteomes" id="UP001209755"/>
    </source>
</evidence>
<dbReference type="EMBL" id="JAOQNS010000006">
    <property type="protein sequence ID" value="MCW2308094.1"/>
    <property type="molecule type" value="Genomic_DNA"/>
</dbReference>
<evidence type="ECO:0000313" key="2">
    <source>
        <dbReference type="EMBL" id="MCW2308094.1"/>
    </source>
</evidence>
<dbReference type="InterPro" id="IPR036116">
    <property type="entry name" value="FN3_sf"/>
</dbReference>
<dbReference type="RefSeq" id="WP_264601720.1">
    <property type="nucleotide sequence ID" value="NZ_JAOQNS010000006.1"/>
</dbReference>